<gene>
    <name evidence="3" type="ORF">SAMN05421797_10753</name>
</gene>
<feature type="domain" description="Pyrroline-5-carboxylate reductase catalytic N-terminal" evidence="1">
    <location>
        <begin position="4"/>
        <end position="77"/>
    </location>
</feature>
<keyword evidence="4" id="KW-1185">Reference proteome</keyword>
<dbReference type="PANTHER" id="PTHR40459:SF1">
    <property type="entry name" value="CONSERVED HYPOTHETICAL ALANINE AND LEUCINE RICH PROTEIN"/>
    <property type="match status" value="1"/>
</dbReference>
<protein>
    <submittedName>
        <fullName evidence="3">Predicted oxidoreductase, contains short-chain dehydrogenase (SDR) and DUF2520 domains</fullName>
    </submittedName>
</protein>
<evidence type="ECO:0000259" key="1">
    <source>
        <dbReference type="Pfam" id="PF03807"/>
    </source>
</evidence>
<feature type="domain" description="DUF2520" evidence="2">
    <location>
        <begin position="122"/>
        <end position="245"/>
    </location>
</feature>
<dbReference type="RefSeq" id="WP_076549853.1">
    <property type="nucleotide sequence ID" value="NZ_FTMA01000007.1"/>
</dbReference>
<dbReference type="SUPFAM" id="SSF51735">
    <property type="entry name" value="NAD(P)-binding Rossmann-fold domains"/>
    <property type="match status" value="1"/>
</dbReference>
<dbReference type="PANTHER" id="PTHR40459">
    <property type="entry name" value="CONSERVED HYPOTHETICAL ALANINE AND LEUCINE RICH PROTEIN"/>
    <property type="match status" value="1"/>
</dbReference>
<dbReference type="InterPro" id="IPR036291">
    <property type="entry name" value="NAD(P)-bd_dom_sf"/>
</dbReference>
<evidence type="ECO:0000313" key="4">
    <source>
        <dbReference type="Proteomes" id="UP000186953"/>
    </source>
</evidence>
<dbReference type="STRING" id="228959.SAMN05421797_10753"/>
<evidence type="ECO:0000313" key="3">
    <source>
        <dbReference type="EMBL" id="SIR15588.1"/>
    </source>
</evidence>
<dbReference type="EMBL" id="FTMA01000007">
    <property type="protein sequence ID" value="SIR15588.1"/>
    <property type="molecule type" value="Genomic_DNA"/>
</dbReference>
<dbReference type="Pfam" id="PF03807">
    <property type="entry name" value="F420_oxidored"/>
    <property type="match status" value="1"/>
</dbReference>
<dbReference type="OrthoDB" id="9810755at2"/>
<dbReference type="AlphaFoldDB" id="A0A1N6YLT4"/>
<evidence type="ECO:0000259" key="2">
    <source>
        <dbReference type="Pfam" id="PF10728"/>
    </source>
</evidence>
<dbReference type="SUPFAM" id="SSF48179">
    <property type="entry name" value="6-phosphogluconate dehydrogenase C-terminal domain-like"/>
    <property type="match status" value="1"/>
</dbReference>
<accession>A0A1N6YLT4</accession>
<sequence>MISVVIVGTGNVAQNLYHAFKKSSEINIKQVIGRNREHLAFVQNKALISTDFSNNITADVYILAVSDDAISAVAQKFKGIDGVLAHTSGATSLDAIKFAQRPGIFYPLQTFTIGKIISLDTIPLCLEATNSKDLNILKTLGNQLSKSVLEVNSEQRKTLHVAAVFVNNFTNYMYTMGSEICAAHNIDFSLLKPLIKETASKLDTLTPIQAQTGPAKRGDQKTLHNHLQIIKDKHQRELYTLLSNAIKEKHGKEL</sequence>
<dbReference type="InterPro" id="IPR037108">
    <property type="entry name" value="TM1727-like_C_sf"/>
</dbReference>
<proteinExistence type="predicted"/>
<organism evidence="3 4">
    <name type="scientific">Maribacter ulvicola</name>
    <dbReference type="NCBI Taxonomy" id="228959"/>
    <lineage>
        <taxon>Bacteria</taxon>
        <taxon>Pseudomonadati</taxon>
        <taxon>Bacteroidota</taxon>
        <taxon>Flavobacteriia</taxon>
        <taxon>Flavobacteriales</taxon>
        <taxon>Flavobacteriaceae</taxon>
        <taxon>Maribacter</taxon>
    </lineage>
</organism>
<dbReference type="Pfam" id="PF10728">
    <property type="entry name" value="DUF2520"/>
    <property type="match status" value="1"/>
</dbReference>
<dbReference type="Gene3D" id="1.10.1040.20">
    <property type="entry name" value="ProC-like, C-terminal domain"/>
    <property type="match status" value="1"/>
</dbReference>
<dbReference type="InterPro" id="IPR008927">
    <property type="entry name" value="6-PGluconate_DH-like_C_sf"/>
</dbReference>
<dbReference type="Proteomes" id="UP000186953">
    <property type="component" value="Unassembled WGS sequence"/>
</dbReference>
<name>A0A1N6YLT4_9FLAO</name>
<reference evidence="4" key="1">
    <citation type="submission" date="2017-01" db="EMBL/GenBank/DDBJ databases">
        <authorList>
            <person name="Varghese N."/>
            <person name="Submissions S."/>
        </authorList>
    </citation>
    <scope>NUCLEOTIDE SEQUENCE [LARGE SCALE GENOMIC DNA]</scope>
    <source>
        <strain evidence="4">DSM 15366</strain>
    </source>
</reference>
<dbReference type="InterPro" id="IPR028939">
    <property type="entry name" value="P5C_Rdtase_cat_N"/>
</dbReference>
<dbReference type="InterPro" id="IPR018931">
    <property type="entry name" value="DUF2520"/>
</dbReference>
<dbReference type="Gene3D" id="3.40.50.720">
    <property type="entry name" value="NAD(P)-binding Rossmann-like Domain"/>
    <property type="match status" value="1"/>
</dbReference>